<dbReference type="CDD" id="cd00586">
    <property type="entry name" value="4HBT"/>
    <property type="match status" value="1"/>
</dbReference>
<dbReference type="Pfam" id="PF13279">
    <property type="entry name" value="4HBT_2"/>
    <property type="match status" value="1"/>
</dbReference>
<dbReference type="EMBL" id="MTCY01000006">
    <property type="protein sequence ID" value="OWP79188.1"/>
    <property type="molecule type" value="Genomic_DNA"/>
</dbReference>
<dbReference type="InterPro" id="IPR029069">
    <property type="entry name" value="HotDog_dom_sf"/>
</dbReference>
<dbReference type="PANTHER" id="PTHR31793:SF27">
    <property type="entry name" value="NOVEL THIOESTERASE SUPERFAMILY DOMAIN AND SAPOSIN A-TYPE DOMAIN CONTAINING PROTEIN (0610012H03RIK)"/>
    <property type="match status" value="1"/>
</dbReference>
<evidence type="ECO:0000313" key="3">
    <source>
        <dbReference type="EMBL" id="OWP79188.1"/>
    </source>
</evidence>
<dbReference type="InterPro" id="IPR050563">
    <property type="entry name" value="4-hydroxybenzoyl-CoA_TE"/>
</dbReference>
<dbReference type="SUPFAM" id="SSF54637">
    <property type="entry name" value="Thioesterase/thiol ester dehydrase-isomerase"/>
    <property type="match status" value="1"/>
</dbReference>
<organism evidence="3 4">
    <name type="scientific">Flavobacterium columnare</name>
    <dbReference type="NCBI Taxonomy" id="996"/>
    <lineage>
        <taxon>Bacteria</taxon>
        <taxon>Pseudomonadati</taxon>
        <taxon>Bacteroidota</taxon>
        <taxon>Flavobacteriia</taxon>
        <taxon>Flavobacteriales</taxon>
        <taxon>Flavobacteriaceae</taxon>
        <taxon>Flavobacterium</taxon>
    </lineage>
</organism>
<dbReference type="InterPro" id="IPR008272">
    <property type="entry name" value="HB-CoA_thioesterase_AS"/>
</dbReference>
<protein>
    <submittedName>
        <fullName evidence="3">4-hydroxybenzoyl-CoA thioesterase</fullName>
    </submittedName>
</protein>
<dbReference type="Proteomes" id="UP000198034">
    <property type="component" value="Unassembled WGS sequence"/>
</dbReference>
<dbReference type="PANTHER" id="PTHR31793">
    <property type="entry name" value="4-HYDROXYBENZOYL-COA THIOESTERASE FAMILY MEMBER"/>
    <property type="match status" value="1"/>
</dbReference>
<dbReference type="AlphaFoldDB" id="A0A246GD00"/>
<evidence type="ECO:0000313" key="4">
    <source>
        <dbReference type="Proteomes" id="UP000198034"/>
    </source>
</evidence>
<comment type="similarity">
    <text evidence="1">Belongs to the 4-hydroxybenzoyl-CoA thioesterase family.</text>
</comment>
<sequence>MIKRKELCKEISELTVAHDIRIRFNETDPLGIVWHGYYITYFEDGREAFGRQHGISYLDVQANGYTTPIVKSSCEHKLSLRYGDVARIETTFVDTPAAKMIFRYKIFDKNNNIVCTGETVQVFLDTNGDLSLSLPSFFEDWKRKCGLIE</sequence>
<dbReference type="NCBIfam" id="TIGR00051">
    <property type="entry name" value="YbgC/FadM family acyl-CoA thioesterase"/>
    <property type="match status" value="1"/>
</dbReference>
<dbReference type="GO" id="GO:0047617">
    <property type="term" value="F:fatty acyl-CoA hydrolase activity"/>
    <property type="evidence" value="ECO:0007669"/>
    <property type="project" value="TreeGrafter"/>
</dbReference>
<gene>
    <name evidence="3" type="ORF">BWK62_03480</name>
</gene>
<evidence type="ECO:0000256" key="1">
    <source>
        <dbReference type="ARBA" id="ARBA00005953"/>
    </source>
</evidence>
<accession>A0A246GD00</accession>
<keyword evidence="2" id="KW-0378">Hydrolase</keyword>
<comment type="caution">
    <text evidence="3">The sequence shown here is derived from an EMBL/GenBank/DDBJ whole genome shotgun (WGS) entry which is preliminary data.</text>
</comment>
<dbReference type="Gene3D" id="3.10.129.10">
    <property type="entry name" value="Hotdog Thioesterase"/>
    <property type="match status" value="1"/>
</dbReference>
<evidence type="ECO:0000256" key="2">
    <source>
        <dbReference type="ARBA" id="ARBA00022801"/>
    </source>
</evidence>
<proteinExistence type="inferred from homology"/>
<reference evidence="3 4" key="1">
    <citation type="journal article" date="2017" name="Infect. Genet. Evol.">
        <title>Comparative genome analysis of fish pathogen Flavobacterium columnare reveals extensive sequence diversity within the species.</title>
        <authorList>
            <person name="Kayansamruaj P."/>
            <person name="Dong H.T."/>
            <person name="Hirono I."/>
            <person name="Kondo H."/>
            <person name="Senapin S."/>
            <person name="Rodkhum C."/>
        </authorList>
    </citation>
    <scope>NUCLEOTIDE SEQUENCE [LARGE SCALE GENOMIC DNA]</scope>
    <source>
        <strain evidence="3 4">1214</strain>
    </source>
</reference>
<dbReference type="PROSITE" id="PS01328">
    <property type="entry name" value="4HBCOA_THIOESTERASE"/>
    <property type="match status" value="1"/>
</dbReference>
<name>A0A246GD00_9FLAO</name>
<dbReference type="InterPro" id="IPR006684">
    <property type="entry name" value="YbgC/YbaW"/>
</dbReference>